<feature type="domain" description="Transglycosylase SLT" evidence="2">
    <location>
        <begin position="15"/>
        <end position="125"/>
    </location>
</feature>
<dbReference type="InterPro" id="IPR000189">
    <property type="entry name" value="Transglyc_AS"/>
</dbReference>
<dbReference type="EMBL" id="MK903728">
    <property type="protein sequence ID" value="QDF14643.1"/>
    <property type="molecule type" value="Genomic_DNA"/>
</dbReference>
<accession>A0A5P1KKR6</accession>
<protein>
    <recommendedName>
        <fullName evidence="1">Peptidoglycan transglycosylase gp16</fullName>
        <ecNumber evidence="1">4.2.2.n1</ecNumber>
    </recommendedName>
    <alternativeName>
        <fullName evidence="1">Internal core protein gp16</fullName>
    </alternativeName>
</protein>
<comment type="function">
    <text evidence="1">Component of the cylindrical core that assembles on the inner surface of the capsid during capsid formation and plays a role in viral DNA ejection into the host cell. The inner core is composed of stacked rings of gp14, gp15 and gp16 proteins. Following binding to the host cell surface, the internal core is disassembled and gp16 is ejected along with gp14 and gp15 into the infected cell. Gp16 probably inserts in the host inner membrane and remains associated with gp15. The gp15-gp16 complex binds to both the viral DNA and the host inner membrane, probably escorting the leading end of the genome through the periplasm and controlling the extent of DNA translocated into the host cell. Functions as an exolysin that catalyzes the cleavage of the glycosidic bonds between N-acetylmuramic acid and N-acetylglucosamine residues in peptidoglycans allowing the local digestion of the bacterial peptidoglycan wall.</text>
</comment>
<comment type="subcellular location">
    <subcellularLocation>
        <location evidence="1">Virion</location>
    </subcellularLocation>
    <subcellularLocation>
        <location evidence="1">Host cell inner membrane</location>
        <topology evidence="1">Single-pass membrane protein</topology>
    </subcellularLocation>
    <text evidence="1">The gp15-gp16 complex spans the periplasm and the cytoplasmic membrane.</text>
</comment>
<keyword evidence="1" id="KW-1162">Viral penetration into host cytoplasm</keyword>
<keyword evidence="1" id="KW-0378">Hydrolase</keyword>
<keyword evidence="1" id="KW-1160">Virus entry into host cell</keyword>
<dbReference type="PANTHER" id="PTHR37423:SF2">
    <property type="entry name" value="MEMBRANE-BOUND LYTIC MUREIN TRANSGLYCOSYLASE C"/>
    <property type="match status" value="1"/>
</dbReference>
<keyword evidence="1" id="KW-1030">Host cell inner membrane</keyword>
<name>A0A5P1KKR6_BPK15</name>
<dbReference type="GO" id="GO:0008933">
    <property type="term" value="F:peptidoglycan lytic transglycosylase activity"/>
    <property type="evidence" value="ECO:0007669"/>
    <property type="project" value="UniProtKB-UniRule"/>
</dbReference>
<keyword evidence="1" id="KW-1236">Degradation of host peptidoglycans during virus entry</keyword>
<dbReference type="InterPro" id="IPR038994">
    <property type="entry name" value="Gp16"/>
</dbReference>
<dbReference type="GO" id="GO:0042742">
    <property type="term" value="P:defense response to bacterium"/>
    <property type="evidence" value="ECO:0007669"/>
    <property type="project" value="UniProtKB-KW"/>
</dbReference>
<keyword evidence="1" id="KW-1032">Host cell membrane</keyword>
<proteinExistence type="inferred from homology"/>
<dbReference type="InterPro" id="IPR023346">
    <property type="entry name" value="Lysozyme-like_dom_sf"/>
</dbReference>
<sequence length="1321" mass="142588">MSYDKSKPSDYDGIFQKAADSHGVSYDLLRKLSFNESSFNPKAVSKTGPKGIMQFTRNTARAMGLNVTDGDDDGRYNPELAIDAGAKLLASLVKKYNGDELKAALAYNQGEGPAGAPQLQAYDKGDFGSISEEGRNYMRKLLDVAKSPNSGALEAFGGITPKGKGIPAEDAFKGISKAGKVGTELPESHGFDVEGVAQEAPNTPYAKDFWEKTGTTLDEYNSRSTFFGFGDAADAQLQNSTLGVAFRAARADDGYDVFKDTMTPTRWNSYVPSKEDLQKLRDSGLPPSYYGVVTGGDGENWDALIKLAKDNFEADQRAAEAGTGAKLAAGIVGAGVDPLSYVPLVGVAGKGLKVVNKALRVGAQAGALSVASEGIRTSVAGGEAHYADAALGGLLFGAGMSALSDAVAAGIRKARGVESVNEFAGPALRMEARETAINTGGHDTSTLPPENFSFEQDHRGVPFADHPTEEGAVVLANGSILSDTNPLNPRTQRDFAEIDPERAAPGIKLGGFTEIGLKTLGSKDAGVRAIAQDLVRSPTGMQSGSSGKFGATASDIHERLHATDQRMYNQLYDAVDRAMKDPEFSVGEQKMSRRAIRQEVYKRAALAIERPELQADLTKGEREVMDLLKEHFDTKRELMEQPGIFGNANAVSIFPGSRHKGTYVPNVYDRGAKELMIQKLGGPEGLQQAIAQSWLTSYRVRPEVKARVDEYLMELNGYKSVDQVTPEVVQKHAMDKAYGISHTEDFTASSVIDDNITGLVGIENNSFLEARNMFDSDLPVTLPDGSTFSVNDLRDFDMARIIPAYDRRVNGDISIMGGSGKTTQQLKDEIMALDKRAERKGQLKGEVEALKDTVKILTGRARRNNDTAFETAMRTLNDLAFFAKNFYMGPQNLTEIAGMLAKGNVKAMLHGIPTLRDLATRTSPVSGSELRALHGALFGKELDQLIRPGREDIVQRIREASDTSGAMASVIGTIKFGTQELSARSPWTKMLNGTANYILDTARQGVLGDVAGAALGGKGSKFGKENFLKAASISPEQWKGIKQLFVDHATRDANGQFTIKDKKAFSQDPRAMDLWRLADKVADETMLRPHKVSQQDSKAYGAGVKMAMQFKNFTIKSLNAKFIRSFYEGYKNNRAIDMALTHVLSLGIAGTYFAMQAHVKAYGLQESQRKDYLKKALNPTMLGYAALTRSSHTGAPLSIVSMIAGAAGFQDANMLRSTILPKEEQFQKKDGASKGRAESSNLAGNLGSQVPALGYVGNVIATAKNAYGVATAPNKPTERDYMTGLMNSTKELVPNDPLTQQLIMKIYEANGVTIKQQPKPN</sequence>
<keyword evidence="1" id="KW-1043">Host membrane</keyword>
<keyword evidence="1" id="KW-0946">Virion</keyword>
<dbReference type="GO" id="GO:0020002">
    <property type="term" value="C:host cell plasma membrane"/>
    <property type="evidence" value="ECO:0007669"/>
    <property type="project" value="UniProtKB-SubCell"/>
</dbReference>
<comment type="subunit">
    <text evidence="1">Homotetramer. Interacts with gp15; after ejection the gp15-gp16 complex composed of a gp15 octamer and a gp16 tetramer probably binds both the viral DNA and the host inner membrane.</text>
</comment>
<evidence type="ECO:0000259" key="2">
    <source>
        <dbReference type="Pfam" id="PF01464"/>
    </source>
</evidence>
<dbReference type="GO" id="GO:0016787">
    <property type="term" value="F:hydrolase activity"/>
    <property type="evidence" value="ECO:0007669"/>
    <property type="project" value="UniProtKB-KW"/>
</dbReference>
<feature type="region of interest" description="Transglycosylase SLT-type domain" evidence="1">
    <location>
        <begin position="23"/>
        <end position="110"/>
    </location>
</feature>
<feature type="topological domain" description="Periplasmic" evidence="1">
    <location>
        <begin position="1"/>
        <end position="1138"/>
    </location>
</feature>
<dbReference type="GO" id="GO:0031640">
    <property type="term" value="P:killing of cells of another organism"/>
    <property type="evidence" value="ECO:0007669"/>
    <property type="project" value="UniProtKB-KW"/>
</dbReference>
<dbReference type="GO" id="GO:0016020">
    <property type="term" value="C:membrane"/>
    <property type="evidence" value="ECO:0007669"/>
    <property type="project" value="InterPro"/>
</dbReference>
<dbReference type="PANTHER" id="PTHR37423">
    <property type="entry name" value="SOLUBLE LYTIC MUREIN TRANSGLYCOSYLASE-RELATED"/>
    <property type="match status" value="1"/>
</dbReference>
<keyword evidence="1" id="KW-1244">Viral short tail ejection system</keyword>
<dbReference type="InterPro" id="IPR008258">
    <property type="entry name" value="Transglycosylase_SLT_dom_1"/>
</dbReference>
<dbReference type="GO" id="GO:0098994">
    <property type="term" value="P:symbiont entry into host cell via disruption of host cell envelope"/>
    <property type="evidence" value="ECO:0007669"/>
    <property type="project" value="UniProtKB-KW"/>
</dbReference>
<evidence type="ECO:0000256" key="1">
    <source>
        <dbReference type="HAMAP-Rule" id="MF_04121"/>
    </source>
</evidence>
<keyword evidence="1" id="KW-0456">Lyase</keyword>
<keyword evidence="1" id="KW-1171">Viral genome ejection through host cell envelope</keyword>
<keyword evidence="4" id="KW-1185">Reference proteome</keyword>
<keyword evidence="1" id="KW-0929">Antimicrobial</keyword>
<keyword evidence="1" id="KW-0812">Transmembrane</keyword>
<evidence type="ECO:0000313" key="4">
    <source>
        <dbReference type="Proteomes" id="UP000326328"/>
    </source>
</evidence>
<dbReference type="SUPFAM" id="SSF53955">
    <property type="entry name" value="Lysozyme-like"/>
    <property type="match status" value="1"/>
</dbReference>
<dbReference type="GO" id="GO:0098932">
    <property type="term" value="P:symbiont entry into host cell via disruption of host cell wall peptidoglycan"/>
    <property type="evidence" value="ECO:0007669"/>
    <property type="project" value="UniProtKB-UniRule"/>
</dbReference>
<evidence type="ECO:0000313" key="3">
    <source>
        <dbReference type="EMBL" id="QDF14643.1"/>
    </source>
</evidence>
<dbReference type="HAMAP" id="MF_04121">
    <property type="entry name" value="TRANSGLYCOSYLASE_T7"/>
    <property type="match status" value="1"/>
</dbReference>
<comment type="similarity">
    <text evidence="1">Belongs to the transglycosylase Slt family.</text>
</comment>
<organism evidence="3 4">
    <name type="scientific">Klebsiella phage SH-KP152226</name>
    <name type="common">Bacteriophage SH-KP152226</name>
    <dbReference type="NCBI Taxonomy" id="2590872"/>
    <lineage>
        <taxon>Viruses</taxon>
        <taxon>Duplodnaviria</taxon>
        <taxon>Heunggongvirae</taxon>
        <taxon>Uroviricota</taxon>
        <taxon>Caudoviricetes</taxon>
        <taxon>Autographivirales</taxon>
        <taxon>Autotranscriptaviridae</taxon>
        <taxon>Studiervirinae</taxon>
        <taxon>Przondovirus</taxon>
        <taxon>Przondovirus SHKP152226</taxon>
    </lineage>
</organism>
<feature type="topological domain" description="Cytoplasmic" evidence="1">
    <location>
        <begin position="1160"/>
        <end position="1321"/>
    </location>
</feature>
<keyword evidence="1" id="KW-1133">Transmembrane helix</keyword>
<dbReference type="GO" id="GO:0044423">
    <property type="term" value="C:virion component"/>
    <property type="evidence" value="ECO:0007669"/>
    <property type="project" value="UniProtKB-UniRule"/>
</dbReference>
<dbReference type="EC" id="4.2.2.n1" evidence="1"/>
<keyword evidence="1" id="KW-1235">Degradation of host cell envelope components during virus entry</keyword>
<gene>
    <name evidence="3" type="ORF">SHKP152226_41</name>
</gene>
<dbReference type="PROSITE" id="PS00922">
    <property type="entry name" value="TRANSGLYCOSYLASE"/>
    <property type="match status" value="1"/>
</dbReference>
<dbReference type="Gene3D" id="1.10.530.10">
    <property type="match status" value="1"/>
</dbReference>
<comment type="domain">
    <text evidence="1">The N-terminus contains the transglycosylase activity. The C-terminus is essential for the viral DNA translocation into the host cytoplasm.</text>
</comment>
<keyword evidence="1" id="KW-0472">Membrane</keyword>
<keyword evidence="1" id="KW-0081">Bacteriolytic enzyme</keyword>
<dbReference type="Proteomes" id="UP000326328">
    <property type="component" value="Segment"/>
</dbReference>
<reference evidence="3" key="1">
    <citation type="submission" date="2019-05" db="EMBL/GenBank/DDBJ databases">
        <authorList>
            <person name="Wu Y."/>
            <person name="Liu Y."/>
            <person name="Wang R."/>
            <person name="Xu M."/>
            <person name="He P."/>
            <person name="Li Q."/>
        </authorList>
    </citation>
    <scope>NUCLEOTIDE SEQUENCE [LARGE SCALE GENOMIC DNA]</scope>
    <source>
        <strain evidence="3">Klebsiella pneumoniae 2226</strain>
    </source>
</reference>
<dbReference type="Pfam" id="PF01464">
    <property type="entry name" value="SLT"/>
    <property type="match status" value="1"/>
</dbReference>
<feature type="active site" evidence="1">
    <location>
        <position position="36"/>
    </location>
</feature>
<comment type="catalytic activity">
    <reaction evidence="1">
        <text>Exolytic cleavage of the (1-&gt;4)-beta-glycosidic linkage between N-acetylmuramic acid (MurNAc) and N-acetylglucosamine (GlcNAc) residues in peptidoglycan, from either the reducing or the non-reducing ends of the peptidoglycan chains, with concomitant formation of a 1,6-anhydrobond in the MurNAc residue.</text>
        <dbReference type="EC" id="4.2.2.n1"/>
    </reaction>
</comment>
<dbReference type="GO" id="GO:0099002">
    <property type="term" value="P:symbiont genome ejection through host cell envelope, short tail mechanism"/>
    <property type="evidence" value="ECO:0007669"/>
    <property type="project" value="UniProtKB-UniRule"/>
</dbReference>
<dbReference type="GO" id="GO:0000270">
    <property type="term" value="P:peptidoglycan metabolic process"/>
    <property type="evidence" value="ECO:0007669"/>
    <property type="project" value="InterPro"/>
</dbReference>